<keyword evidence="1" id="KW-0175">Coiled coil</keyword>
<feature type="compositionally biased region" description="Polar residues" evidence="2">
    <location>
        <begin position="831"/>
        <end position="840"/>
    </location>
</feature>
<evidence type="ECO:0000256" key="1">
    <source>
        <dbReference type="ARBA" id="ARBA00023054"/>
    </source>
</evidence>
<dbReference type="Gene3D" id="6.10.140.910">
    <property type="match status" value="1"/>
</dbReference>
<reference evidence="5" key="1">
    <citation type="submission" date="2019-06" db="EMBL/GenBank/DDBJ databases">
        <title>Draft genome sequence of the griseofulvin-producing fungus Xylaria cubensis strain G536.</title>
        <authorList>
            <person name="Mead M.E."/>
            <person name="Raja H.A."/>
            <person name="Steenwyk J.L."/>
            <person name="Knowles S.L."/>
            <person name="Oberlies N.H."/>
            <person name="Rokas A."/>
        </authorList>
    </citation>
    <scope>NUCLEOTIDE SEQUENCE [LARGE SCALE GENOMIC DNA]</scope>
    <source>
        <strain evidence="5">G536</strain>
    </source>
</reference>
<dbReference type="GO" id="GO:0006887">
    <property type="term" value="P:exocytosis"/>
    <property type="evidence" value="ECO:0007669"/>
    <property type="project" value="TreeGrafter"/>
</dbReference>
<dbReference type="GO" id="GO:0005085">
    <property type="term" value="F:guanyl-nucleotide exchange factor activity"/>
    <property type="evidence" value="ECO:0007669"/>
    <property type="project" value="InterPro"/>
</dbReference>
<accession>A0A553I1G1</accession>
<dbReference type="CDD" id="cd21044">
    <property type="entry name" value="Rab11BD_RAB3IP_like"/>
    <property type="match status" value="1"/>
</dbReference>
<evidence type="ECO:0000256" key="2">
    <source>
        <dbReference type="SAM" id="MobiDB-lite"/>
    </source>
</evidence>
<feature type="region of interest" description="Disordered" evidence="2">
    <location>
        <begin position="1"/>
        <end position="30"/>
    </location>
</feature>
<dbReference type="InterPro" id="IPR009449">
    <property type="entry name" value="Sec2_N"/>
</dbReference>
<dbReference type="PANTHER" id="PTHR14430">
    <property type="entry name" value="RABIN3-RELATED"/>
    <property type="match status" value="1"/>
</dbReference>
<dbReference type="STRING" id="2512241.A0A553I1G1"/>
<feature type="region of interest" description="Disordered" evidence="2">
    <location>
        <begin position="546"/>
        <end position="583"/>
    </location>
</feature>
<sequence>MLSSPYAKPATSDHWRPSNDSTNSERQGSSCSSTQLVYSTYPIRFPPTHYLPYIVHYPLILLRDSIHAHICVHALSVVYVTLSLPDRISDVINHKSDQTLSHPTDGGPNLTTRLGQISKRVRYPRQTIYAISLTTIYFHHATRWENNGFSRLLGPPGPPVVKLDSLAQIAAWSQHRPASPSRKRTSMGHFRSLSSMSPSNASSRSRPPAKSLSSSNVFEVMIQNDSASLAPPQLKRMPSSQSIMEDADHSTLPDPRVRAMSPADGTASPVHHPDLDQEVAALSTKLINAINHQTTLDDTLSATRQELDTSRDRIGELEALVKKQREILSGEAWVPRKTIETERNRLLALVTVEKNQRLEVEKDKKKIEQELETLTVSLFEEANKMVITAKEDAKKEQDVLHRKNEQLKAQLADTEGLLKSQQEQLAQLKLVMEQMAADHDDHSGTAPSSPGFSKFDPKDDETQISEGASQSGVFESFVPTYPTNLPHIIHPVLRTDLTAYEDFLSLIKTSKRNSSRVSSGSYTGLPILSFSGNAAISLASNASSTSLSAVGTPTSTNVSPQTPNTPASAISNGSAAPSTPLPPLKETKFYKRALAEDIEPTLRLDIAPGLSWLARRSVLSAMTEGTLVVEPIPTSGPFTSISKPQHYPCALCGEARKDEPHLRNHRFRTSESESAQRYPLCQYCLSRVRSTCDFLGFLRMVKDGHWRADNADSERGAWEESVRLRDQMFWSRIGGGVVPTRDNHLQPEKATRTSNETSRLKESLGATLSSDAPSGGKKTPTPEPTTPTPGSNVETVNSHDRDHSQLKASSTEANSHLGDSMAEQIKDRGQSQRLSLTIPNSPGEEPKA</sequence>
<dbReference type="SUPFAM" id="SSF144284">
    <property type="entry name" value="Sec2 N-terminal region"/>
    <property type="match status" value="1"/>
</dbReference>
<dbReference type="GO" id="GO:0070319">
    <property type="term" value="C:Golgi to plasma membrane transport vesicle"/>
    <property type="evidence" value="ECO:0007669"/>
    <property type="project" value="TreeGrafter"/>
</dbReference>
<dbReference type="PANTHER" id="PTHR14430:SF0">
    <property type="entry name" value="SEC2P DOMAIN-CONTAINING PROTEIN"/>
    <property type="match status" value="1"/>
</dbReference>
<feature type="compositionally biased region" description="Polar residues" evidence="2">
    <location>
        <begin position="551"/>
        <end position="577"/>
    </location>
</feature>
<dbReference type="Pfam" id="PF25555">
    <property type="entry name" value="RAB3A-like_C"/>
    <property type="match status" value="1"/>
</dbReference>
<evidence type="ECO:0000313" key="5">
    <source>
        <dbReference type="Proteomes" id="UP000319160"/>
    </source>
</evidence>
<keyword evidence="5" id="KW-1185">Reference proteome</keyword>
<feature type="region of interest" description="Disordered" evidence="2">
    <location>
        <begin position="228"/>
        <end position="253"/>
    </location>
</feature>
<comment type="caution">
    <text evidence="4">The sequence shown here is derived from an EMBL/GenBank/DDBJ whole genome shotgun (WGS) entry which is preliminary data.</text>
</comment>
<dbReference type="Pfam" id="PF06428">
    <property type="entry name" value="Sec2p"/>
    <property type="match status" value="1"/>
</dbReference>
<feature type="region of interest" description="Disordered" evidence="2">
    <location>
        <begin position="436"/>
        <end position="468"/>
    </location>
</feature>
<dbReference type="EMBL" id="VFLP01000025">
    <property type="protein sequence ID" value="TRX94032.1"/>
    <property type="molecule type" value="Genomic_DNA"/>
</dbReference>
<gene>
    <name evidence="4" type="ORF">FHL15_005110</name>
</gene>
<feature type="compositionally biased region" description="Low complexity" evidence="2">
    <location>
        <begin position="191"/>
        <end position="213"/>
    </location>
</feature>
<organism evidence="4 5">
    <name type="scientific">Xylaria flabelliformis</name>
    <dbReference type="NCBI Taxonomy" id="2512241"/>
    <lineage>
        <taxon>Eukaryota</taxon>
        <taxon>Fungi</taxon>
        <taxon>Dikarya</taxon>
        <taxon>Ascomycota</taxon>
        <taxon>Pezizomycotina</taxon>
        <taxon>Sordariomycetes</taxon>
        <taxon>Xylariomycetidae</taxon>
        <taxon>Xylariales</taxon>
        <taxon>Xylariaceae</taxon>
        <taxon>Xylaria</taxon>
    </lineage>
</organism>
<dbReference type="OrthoDB" id="1748564at2759"/>
<dbReference type="InterPro" id="IPR040351">
    <property type="entry name" value="RAB3IL/RAB3IP/Sec2"/>
</dbReference>
<feature type="region of interest" description="Disordered" evidence="2">
    <location>
        <begin position="735"/>
        <end position="848"/>
    </location>
</feature>
<evidence type="ECO:0000259" key="3">
    <source>
        <dbReference type="Pfam" id="PF06428"/>
    </source>
</evidence>
<protein>
    <recommendedName>
        <fullName evidence="3">GDP/GTP exchange factor Sec2 N-terminal domain-containing protein</fullName>
    </recommendedName>
</protein>
<name>A0A553I1G1_9PEZI</name>
<dbReference type="AlphaFoldDB" id="A0A553I1G1"/>
<feature type="compositionally biased region" description="Basic and acidic residues" evidence="2">
    <location>
        <begin position="741"/>
        <end position="751"/>
    </location>
</feature>
<proteinExistence type="predicted"/>
<evidence type="ECO:0000313" key="4">
    <source>
        <dbReference type="EMBL" id="TRX94032.1"/>
    </source>
</evidence>
<feature type="domain" description="GDP/GTP exchange factor Sec2 N-terminal" evidence="3">
    <location>
        <begin position="293"/>
        <end position="435"/>
    </location>
</feature>
<feature type="compositionally biased region" description="Polar residues" evidence="2">
    <location>
        <begin position="18"/>
        <end position="30"/>
    </location>
</feature>
<feature type="region of interest" description="Disordered" evidence="2">
    <location>
        <begin position="173"/>
        <end position="213"/>
    </location>
</feature>
<dbReference type="Proteomes" id="UP000319160">
    <property type="component" value="Unassembled WGS sequence"/>
</dbReference>
<dbReference type="GO" id="GO:0051286">
    <property type="term" value="C:cell tip"/>
    <property type="evidence" value="ECO:0007669"/>
    <property type="project" value="TreeGrafter"/>
</dbReference>